<feature type="domain" description="HTH lysR-type" evidence="6">
    <location>
        <begin position="1"/>
        <end position="58"/>
    </location>
</feature>
<dbReference type="InterPro" id="IPR000847">
    <property type="entry name" value="LysR_HTH_N"/>
</dbReference>
<evidence type="ECO:0000259" key="6">
    <source>
        <dbReference type="PROSITE" id="PS50931"/>
    </source>
</evidence>
<sequence length="353" mass="36413">MELRQLRYLLAVVEEANFTRAAAALHVAQPGVSAQIRQLERELGQRLLDRSGRSVTVTEAGAAVLPYARAALAAVDGMRQTADEYAGLLRGRVTLGLVSGAATHEYDVASVLADFHDDHPHVEIALTEDTSDRMLAAVREGRLDIALAGLAEDTPPQGVTWQIVVDEPLAALVAADDPLVAQARAALAGAGGRGDGGCGDGGRGDGGRGDGLGTVPLAALAGRPLISLPRGTGLRAVLERACTQAGFTPRVAFEAAAPPLLIQLAARGLGVAVFPAPGASASADAYGLRVVGFDEPCPRGRLGLAWRTDGPTGPAARAFLARLRAALTAAARVEPEPARISTPVPNQREHDGS</sequence>
<dbReference type="PANTHER" id="PTHR30346:SF28">
    <property type="entry name" value="HTH-TYPE TRANSCRIPTIONAL REGULATOR CYNR"/>
    <property type="match status" value="1"/>
</dbReference>
<gene>
    <name evidence="7" type="ORF">GCM10012286_17880</name>
</gene>
<dbReference type="InterPro" id="IPR036390">
    <property type="entry name" value="WH_DNA-bd_sf"/>
</dbReference>
<proteinExistence type="inferred from homology"/>
<evidence type="ECO:0000256" key="3">
    <source>
        <dbReference type="ARBA" id="ARBA00023125"/>
    </source>
</evidence>
<dbReference type="PANTHER" id="PTHR30346">
    <property type="entry name" value="TRANSCRIPTIONAL DUAL REGULATOR HCAR-RELATED"/>
    <property type="match status" value="1"/>
</dbReference>
<name>A0ABQ2LME9_9ACTN</name>
<organism evidence="7 8">
    <name type="scientific">Streptomyces lasiicapitis</name>
    <dbReference type="NCBI Taxonomy" id="1923961"/>
    <lineage>
        <taxon>Bacteria</taxon>
        <taxon>Bacillati</taxon>
        <taxon>Actinomycetota</taxon>
        <taxon>Actinomycetes</taxon>
        <taxon>Kitasatosporales</taxon>
        <taxon>Streptomycetaceae</taxon>
        <taxon>Streptomyces</taxon>
    </lineage>
</organism>
<dbReference type="Gene3D" id="3.40.190.290">
    <property type="match status" value="1"/>
</dbReference>
<accession>A0ABQ2LME9</accession>
<keyword evidence="2" id="KW-0805">Transcription regulation</keyword>
<evidence type="ECO:0000313" key="7">
    <source>
        <dbReference type="EMBL" id="GGO40178.1"/>
    </source>
</evidence>
<dbReference type="InterPro" id="IPR005119">
    <property type="entry name" value="LysR_subst-bd"/>
</dbReference>
<dbReference type="InterPro" id="IPR036388">
    <property type="entry name" value="WH-like_DNA-bd_sf"/>
</dbReference>
<keyword evidence="8" id="KW-1185">Reference proteome</keyword>
<dbReference type="Proteomes" id="UP000656881">
    <property type="component" value="Unassembled WGS sequence"/>
</dbReference>
<evidence type="ECO:0000256" key="5">
    <source>
        <dbReference type="SAM" id="MobiDB-lite"/>
    </source>
</evidence>
<dbReference type="EMBL" id="BMNG01000004">
    <property type="protein sequence ID" value="GGO40178.1"/>
    <property type="molecule type" value="Genomic_DNA"/>
</dbReference>
<keyword evidence="3" id="KW-0238">DNA-binding</keyword>
<evidence type="ECO:0000256" key="1">
    <source>
        <dbReference type="ARBA" id="ARBA00009437"/>
    </source>
</evidence>
<comment type="caution">
    <text evidence="7">The sequence shown here is derived from an EMBL/GenBank/DDBJ whole genome shotgun (WGS) entry which is preliminary data.</text>
</comment>
<dbReference type="Pfam" id="PF00126">
    <property type="entry name" value="HTH_1"/>
    <property type="match status" value="1"/>
</dbReference>
<dbReference type="SUPFAM" id="SSF53850">
    <property type="entry name" value="Periplasmic binding protein-like II"/>
    <property type="match status" value="1"/>
</dbReference>
<evidence type="ECO:0000256" key="2">
    <source>
        <dbReference type="ARBA" id="ARBA00023015"/>
    </source>
</evidence>
<comment type="similarity">
    <text evidence="1">Belongs to the LysR transcriptional regulatory family.</text>
</comment>
<dbReference type="RefSeq" id="WP_189173531.1">
    <property type="nucleotide sequence ID" value="NZ_BMNG01000004.1"/>
</dbReference>
<dbReference type="PRINTS" id="PR00039">
    <property type="entry name" value="HTHLYSR"/>
</dbReference>
<feature type="region of interest" description="Disordered" evidence="5">
    <location>
        <begin position="334"/>
        <end position="353"/>
    </location>
</feature>
<evidence type="ECO:0000256" key="4">
    <source>
        <dbReference type="ARBA" id="ARBA00023163"/>
    </source>
</evidence>
<evidence type="ECO:0000313" key="8">
    <source>
        <dbReference type="Proteomes" id="UP000656881"/>
    </source>
</evidence>
<dbReference type="Pfam" id="PF03466">
    <property type="entry name" value="LysR_substrate"/>
    <property type="match status" value="2"/>
</dbReference>
<keyword evidence="4" id="KW-0804">Transcription</keyword>
<protein>
    <submittedName>
        <fullName evidence="7">Transcription regulator, LysR family protein</fullName>
    </submittedName>
</protein>
<dbReference type="PROSITE" id="PS50931">
    <property type="entry name" value="HTH_LYSR"/>
    <property type="match status" value="1"/>
</dbReference>
<dbReference type="SUPFAM" id="SSF46785">
    <property type="entry name" value="Winged helix' DNA-binding domain"/>
    <property type="match status" value="1"/>
</dbReference>
<reference evidence="8" key="1">
    <citation type="journal article" date="2019" name="Int. J. Syst. Evol. Microbiol.">
        <title>The Global Catalogue of Microorganisms (GCM) 10K type strain sequencing project: providing services to taxonomists for standard genome sequencing and annotation.</title>
        <authorList>
            <consortium name="The Broad Institute Genomics Platform"/>
            <consortium name="The Broad Institute Genome Sequencing Center for Infectious Disease"/>
            <person name="Wu L."/>
            <person name="Ma J."/>
        </authorList>
    </citation>
    <scope>NUCLEOTIDE SEQUENCE [LARGE SCALE GENOMIC DNA]</scope>
    <source>
        <strain evidence="8">CGMCC 4.7349</strain>
    </source>
</reference>
<dbReference type="Gene3D" id="1.10.10.10">
    <property type="entry name" value="Winged helix-like DNA-binding domain superfamily/Winged helix DNA-binding domain"/>
    <property type="match status" value="1"/>
</dbReference>